<sequence>MRPASPRRHDGAETETRAAVDAPHAPDPSVAPSAPRWLDLLDETTRVCAAYGRADLVGRLGQRRAQLLDPQLRVLVLGAPKQGKSQLINALLNAPVCPVSDGDSGVLTTVVQHAAAPSACLVRRASEPGRSEVRTPVPFDRLVARPGGPEPAPGSYAEIGVPRSLLAAGIALAEVPAAVIEAPDGSTVETTVADLAAYVRADTAILVSAATAELTRGELALLSTLVTGFPEVVVALTKTDLAVGWRRVLHRNRQALADAGIPARVVPVSSALRLRAATTGDRQLNAESGFPHLVSTLLDAVSHKGDRFARSAVTLVGRSAVRDLATALNQELAGIASGGDTDAMSRLREAQRRSDELRRSTVRWQNALADEVADLLSDVEYELRESARVILRRVDGMLDEIDPVRGWSDVEDWLNGAMVDTAEEACASLVDRIDALAERVARQLTDDPAAVVWKAERLHRLTDRVSPIDRPVTERFTLSQRVFSGLRGSYGGVLMFGLATSLAGQPLINPISLGAGAVFGGKSIFDDGRSVRKRRQAAAKAAVQRHIDDVFLRLGKDVRDAIRHVQRTLRDQLATLTDGLQESIVEFARTAKQAADSEAAVREHRAQRIRRELMRLESLDEQARELS</sequence>
<keyword evidence="3" id="KW-1185">Reference proteome</keyword>
<reference evidence="2" key="1">
    <citation type="submission" date="2021-01" db="EMBL/GenBank/DDBJ databases">
        <title>Whole genome shotgun sequence of Virgisporangium ochraceum NBRC 16418.</title>
        <authorList>
            <person name="Komaki H."/>
            <person name="Tamura T."/>
        </authorList>
    </citation>
    <scope>NUCLEOTIDE SEQUENCE</scope>
    <source>
        <strain evidence="2">NBRC 16418</strain>
    </source>
</reference>
<gene>
    <name evidence="2" type="ORF">Voc01_057480</name>
</gene>
<dbReference type="Gene3D" id="3.40.50.300">
    <property type="entry name" value="P-loop containing nucleotide triphosphate hydrolases"/>
    <property type="match status" value="1"/>
</dbReference>
<name>A0A8J3ZWC4_9ACTN</name>
<dbReference type="PANTHER" id="PTHR43681:SF1">
    <property type="entry name" value="SARCALUMENIN"/>
    <property type="match status" value="1"/>
</dbReference>
<dbReference type="RefSeq" id="WP_203930730.1">
    <property type="nucleotide sequence ID" value="NZ_BOPH01000083.1"/>
</dbReference>
<proteinExistence type="predicted"/>
<dbReference type="SUPFAM" id="SSF52540">
    <property type="entry name" value="P-loop containing nucleoside triphosphate hydrolases"/>
    <property type="match status" value="1"/>
</dbReference>
<dbReference type="InterPro" id="IPR027417">
    <property type="entry name" value="P-loop_NTPase"/>
</dbReference>
<comment type="caution">
    <text evidence="2">The sequence shown here is derived from an EMBL/GenBank/DDBJ whole genome shotgun (WGS) entry which is preliminary data.</text>
</comment>
<feature type="compositionally biased region" description="Basic and acidic residues" evidence="1">
    <location>
        <begin position="7"/>
        <end position="18"/>
    </location>
</feature>
<dbReference type="Proteomes" id="UP000635606">
    <property type="component" value="Unassembled WGS sequence"/>
</dbReference>
<evidence type="ECO:0000313" key="3">
    <source>
        <dbReference type="Proteomes" id="UP000635606"/>
    </source>
</evidence>
<protein>
    <submittedName>
        <fullName evidence="2">Isoniazid inducible gene protein IniA</fullName>
    </submittedName>
</protein>
<dbReference type="PANTHER" id="PTHR43681">
    <property type="entry name" value="TRANSMEMBRANE GTPASE FZO"/>
    <property type="match status" value="1"/>
</dbReference>
<dbReference type="AlphaFoldDB" id="A0A8J3ZWC4"/>
<accession>A0A8J3ZWC4</accession>
<dbReference type="EMBL" id="BOPH01000083">
    <property type="protein sequence ID" value="GIJ70831.1"/>
    <property type="molecule type" value="Genomic_DNA"/>
</dbReference>
<evidence type="ECO:0000256" key="1">
    <source>
        <dbReference type="SAM" id="MobiDB-lite"/>
    </source>
</evidence>
<evidence type="ECO:0000313" key="2">
    <source>
        <dbReference type="EMBL" id="GIJ70831.1"/>
    </source>
</evidence>
<feature type="region of interest" description="Disordered" evidence="1">
    <location>
        <begin position="1"/>
        <end position="33"/>
    </location>
</feature>
<organism evidence="2 3">
    <name type="scientific">Virgisporangium ochraceum</name>
    <dbReference type="NCBI Taxonomy" id="65505"/>
    <lineage>
        <taxon>Bacteria</taxon>
        <taxon>Bacillati</taxon>
        <taxon>Actinomycetota</taxon>
        <taxon>Actinomycetes</taxon>
        <taxon>Micromonosporales</taxon>
        <taxon>Micromonosporaceae</taxon>
        <taxon>Virgisporangium</taxon>
    </lineage>
</organism>
<dbReference type="InterPro" id="IPR051943">
    <property type="entry name" value="TRAFAC_Dynamin-like_GTPase"/>
</dbReference>